<dbReference type="Proteomes" id="UP001589814">
    <property type="component" value="Unassembled WGS sequence"/>
</dbReference>
<accession>A0ABV6FZQ7</accession>
<comment type="caution">
    <text evidence="3">The sequence shown here is derived from an EMBL/GenBank/DDBJ whole genome shotgun (WGS) entry which is preliminary data.</text>
</comment>
<feature type="domain" description="FAD dependent oxidoreductase" evidence="2">
    <location>
        <begin position="6"/>
        <end position="391"/>
    </location>
</feature>
<dbReference type="EMBL" id="JBHLVX010000010">
    <property type="protein sequence ID" value="MFC0266868.1"/>
    <property type="molecule type" value="Genomic_DNA"/>
</dbReference>
<dbReference type="PANTHER" id="PTHR13847">
    <property type="entry name" value="SARCOSINE DEHYDROGENASE-RELATED"/>
    <property type="match status" value="1"/>
</dbReference>
<evidence type="ECO:0000256" key="1">
    <source>
        <dbReference type="ARBA" id="ARBA00023002"/>
    </source>
</evidence>
<name>A0ABV6FZQ7_9GAMM</name>
<protein>
    <submittedName>
        <fullName evidence="3">NAD(P)/FAD-dependent oxidoreductase</fullName>
        <ecNumber evidence="3">1.-.-.-</ecNumber>
    </submittedName>
</protein>
<dbReference type="RefSeq" id="WP_019949788.1">
    <property type="nucleotide sequence ID" value="NZ_JBHLVX010000010.1"/>
</dbReference>
<reference evidence="3 4" key="1">
    <citation type="submission" date="2024-09" db="EMBL/GenBank/DDBJ databases">
        <authorList>
            <person name="Sun Q."/>
            <person name="Mori K."/>
        </authorList>
    </citation>
    <scope>NUCLEOTIDE SEQUENCE [LARGE SCALE GENOMIC DNA]</scope>
    <source>
        <strain evidence="3 4">CCM 7415</strain>
    </source>
</reference>
<gene>
    <name evidence="3" type="ORF">ACFFHW_02460</name>
</gene>
<organism evidence="3 4">
    <name type="scientific">Kushneria aurantia</name>
    <dbReference type="NCBI Taxonomy" id="504092"/>
    <lineage>
        <taxon>Bacteria</taxon>
        <taxon>Pseudomonadati</taxon>
        <taxon>Pseudomonadota</taxon>
        <taxon>Gammaproteobacteria</taxon>
        <taxon>Oceanospirillales</taxon>
        <taxon>Halomonadaceae</taxon>
        <taxon>Kushneria</taxon>
    </lineage>
</organism>
<evidence type="ECO:0000259" key="2">
    <source>
        <dbReference type="Pfam" id="PF01266"/>
    </source>
</evidence>
<dbReference type="InterPro" id="IPR006076">
    <property type="entry name" value="FAD-dep_OxRdtase"/>
</dbReference>
<evidence type="ECO:0000313" key="4">
    <source>
        <dbReference type="Proteomes" id="UP001589814"/>
    </source>
</evidence>
<dbReference type="GO" id="GO:0016491">
    <property type="term" value="F:oxidoreductase activity"/>
    <property type="evidence" value="ECO:0007669"/>
    <property type="project" value="UniProtKB-KW"/>
</dbReference>
<dbReference type="SUPFAM" id="SSF51905">
    <property type="entry name" value="FAD/NAD(P)-binding domain"/>
    <property type="match status" value="1"/>
</dbReference>
<dbReference type="EC" id="1.-.-.-" evidence="3"/>
<evidence type="ECO:0000313" key="3">
    <source>
        <dbReference type="EMBL" id="MFC0266868.1"/>
    </source>
</evidence>
<keyword evidence="4" id="KW-1185">Reference proteome</keyword>
<proteinExistence type="predicted"/>
<dbReference type="Pfam" id="PF01266">
    <property type="entry name" value="DAO"/>
    <property type="match status" value="1"/>
</dbReference>
<sequence length="412" mass="44771">MPSRSVAVVGGGVVGSCTALALQERGFRVTLYAPAIDTGMTSWGNAGVITHASVIPLNIPGLLGQLPRYLLNLDPALRIAPLALPGVAPWLTRFLRGCEPASVARRSAALARLIAPALDAHRHWATPAGADDLFHMTGWSKLYRHLPTQARITAMTEPWTANDVHFELLQGDALEQVFGGASRHYALGMRIPQTAYVDSPGRLVERYRDLFVQRGGEWCCDSPTAIEPLSAGYRLAGHQTVHEQLAVCAGPWSCDLLRPLGYRLPMAFERGYHQEFALDPAQSLATPFHDVDGAFVCTPMNGGVRVLTGIEFDRRDRGATPHQLRRILPRVREVLTLGEARGEPWLGRRPSFPDGLPAIGAAPRHAGLWFGFGHGHIGLSTAAVTGDWLARAMVSGQEDPARADFSPRRFGE</sequence>
<keyword evidence="1 3" id="KW-0560">Oxidoreductase</keyword>
<dbReference type="Gene3D" id="3.30.9.10">
    <property type="entry name" value="D-Amino Acid Oxidase, subunit A, domain 2"/>
    <property type="match status" value="1"/>
</dbReference>
<dbReference type="InterPro" id="IPR036188">
    <property type="entry name" value="FAD/NAD-bd_sf"/>
</dbReference>
<dbReference type="PANTHER" id="PTHR13847:SF289">
    <property type="entry name" value="GLYCINE OXIDASE"/>
    <property type="match status" value="1"/>
</dbReference>
<dbReference type="PROSITE" id="PS51257">
    <property type="entry name" value="PROKAR_LIPOPROTEIN"/>
    <property type="match status" value="1"/>
</dbReference>
<dbReference type="Gene3D" id="3.50.50.60">
    <property type="entry name" value="FAD/NAD(P)-binding domain"/>
    <property type="match status" value="2"/>
</dbReference>